<evidence type="ECO:0000256" key="2">
    <source>
        <dbReference type="ARBA" id="ARBA00022448"/>
    </source>
</evidence>
<protein>
    <recommendedName>
        <fullName evidence="11">Oligopeptide transport system permease protein OppC</fullName>
    </recommendedName>
</protein>
<organism evidence="14 15">
    <name type="scientific">Dongia rigui</name>
    <dbReference type="NCBI Taxonomy" id="940149"/>
    <lineage>
        <taxon>Bacteria</taxon>
        <taxon>Pseudomonadati</taxon>
        <taxon>Pseudomonadota</taxon>
        <taxon>Alphaproteobacteria</taxon>
        <taxon>Rhodospirillales</taxon>
        <taxon>Dongiaceae</taxon>
        <taxon>Dongia</taxon>
    </lineage>
</organism>
<dbReference type="PANTHER" id="PTHR43386">
    <property type="entry name" value="OLIGOPEPTIDE TRANSPORT SYSTEM PERMEASE PROTEIN APPC"/>
    <property type="match status" value="1"/>
</dbReference>
<feature type="domain" description="ABC transmembrane type-1" evidence="13">
    <location>
        <begin position="96"/>
        <end position="293"/>
    </location>
</feature>
<keyword evidence="2 12" id="KW-0813">Transport</keyword>
<evidence type="ECO:0000256" key="5">
    <source>
        <dbReference type="ARBA" id="ARBA00022692"/>
    </source>
</evidence>
<keyword evidence="9 12" id="KW-0472">Membrane</keyword>
<evidence type="ECO:0000256" key="6">
    <source>
        <dbReference type="ARBA" id="ARBA00022856"/>
    </source>
</evidence>
<feature type="transmembrane region" description="Helical" evidence="12">
    <location>
        <begin position="270"/>
        <end position="293"/>
    </location>
</feature>
<keyword evidence="3" id="KW-1003">Cell membrane</keyword>
<gene>
    <name evidence="14" type="ORF">SMD31_03865</name>
</gene>
<dbReference type="InterPro" id="IPR000515">
    <property type="entry name" value="MetI-like"/>
</dbReference>
<reference evidence="14 15" key="1">
    <citation type="journal article" date="2013" name="Antonie Van Leeuwenhoek">
        <title>Dongia rigui sp. nov., isolated from freshwater of a large wetland in Korea.</title>
        <authorList>
            <person name="Baik K.S."/>
            <person name="Hwang Y.M."/>
            <person name="Choi J.S."/>
            <person name="Kwon J."/>
            <person name="Seong C.N."/>
        </authorList>
    </citation>
    <scope>NUCLEOTIDE SEQUENCE [LARGE SCALE GENOMIC DNA]</scope>
    <source>
        <strain evidence="14 15">04SU4-P</strain>
    </source>
</reference>
<comment type="similarity">
    <text evidence="10">Belongs to the binding-protein-dependent transport system permease family. OppBC subfamily.</text>
</comment>
<evidence type="ECO:0000256" key="12">
    <source>
        <dbReference type="RuleBase" id="RU363032"/>
    </source>
</evidence>
<comment type="subcellular location">
    <subcellularLocation>
        <location evidence="1">Cell inner membrane</location>
        <topology evidence="1">Multi-pass membrane protein</topology>
    </subcellularLocation>
    <subcellularLocation>
        <location evidence="12">Cell membrane</location>
        <topology evidence="12">Multi-pass membrane protein</topology>
    </subcellularLocation>
</comment>
<keyword evidence="4" id="KW-0997">Cell inner membrane</keyword>
<dbReference type="Proteomes" id="UP001271769">
    <property type="component" value="Unassembled WGS sequence"/>
</dbReference>
<dbReference type="RefSeq" id="WP_320499407.1">
    <property type="nucleotide sequence ID" value="NZ_JAXCLX010000001.1"/>
</dbReference>
<evidence type="ECO:0000259" key="13">
    <source>
        <dbReference type="PROSITE" id="PS50928"/>
    </source>
</evidence>
<dbReference type="InterPro" id="IPR035906">
    <property type="entry name" value="MetI-like_sf"/>
</dbReference>
<dbReference type="Gene3D" id="1.10.3720.10">
    <property type="entry name" value="MetI-like"/>
    <property type="match status" value="1"/>
</dbReference>
<comment type="caution">
    <text evidence="14">The sequence shown here is derived from an EMBL/GenBank/DDBJ whole genome shotgun (WGS) entry which is preliminary data.</text>
</comment>
<sequence length="305" mass="33309">MTDITALAVQPETKGRSLWADARRRFMRNKAAVVGLAILIVVALLCFGAPYLGLHDPEEVDWTLESMSIPPNFELGYYFGTDQNGRDLFARTLYGGQVSLFVGLVATLVSILIGTLWGATAGFVGGRTDSVMMRIVDILYSLPFIFFVILLSATLGQRAKMLFGSDMVLIYLAIGAVSWLDMARIVRGQTISIRRKEFIEAAHASGVSSWRIITRHIIPNCLGPVVVYMTLTVPAVILTESFLSFLGMGVQEPNSSWGMLISEGARAMDIAPWAVVFPSAVMVVTLLALNFVGDGLRDALDPKDR</sequence>
<dbReference type="SUPFAM" id="SSF161098">
    <property type="entry name" value="MetI-like"/>
    <property type="match status" value="1"/>
</dbReference>
<evidence type="ECO:0000256" key="3">
    <source>
        <dbReference type="ARBA" id="ARBA00022475"/>
    </source>
</evidence>
<keyword evidence="6" id="KW-0571">Peptide transport</keyword>
<keyword evidence="15" id="KW-1185">Reference proteome</keyword>
<evidence type="ECO:0000256" key="8">
    <source>
        <dbReference type="ARBA" id="ARBA00022989"/>
    </source>
</evidence>
<feature type="transmembrane region" description="Helical" evidence="12">
    <location>
        <begin position="98"/>
        <end position="126"/>
    </location>
</feature>
<dbReference type="Pfam" id="PF00528">
    <property type="entry name" value="BPD_transp_1"/>
    <property type="match status" value="1"/>
</dbReference>
<dbReference type="CDD" id="cd06261">
    <property type="entry name" value="TM_PBP2"/>
    <property type="match status" value="1"/>
</dbReference>
<evidence type="ECO:0000256" key="4">
    <source>
        <dbReference type="ARBA" id="ARBA00022519"/>
    </source>
</evidence>
<dbReference type="PROSITE" id="PS50928">
    <property type="entry name" value="ABC_TM1"/>
    <property type="match status" value="1"/>
</dbReference>
<evidence type="ECO:0000256" key="10">
    <source>
        <dbReference type="ARBA" id="ARBA00024202"/>
    </source>
</evidence>
<name>A0ABU5DWF5_9PROT</name>
<feature type="transmembrane region" description="Helical" evidence="12">
    <location>
        <begin position="225"/>
        <end position="250"/>
    </location>
</feature>
<evidence type="ECO:0000313" key="14">
    <source>
        <dbReference type="EMBL" id="MDY0871038.1"/>
    </source>
</evidence>
<evidence type="ECO:0000256" key="11">
    <source>
        <dbReference type="ARBA" id="ARBA00072251"/>
    </source>
</evidence>
<evidence type="ECO:0000313" key="15">
    <source>
        <dbReference type="Proteomes" id="UP001271769"/>
    </source>
</evidence>
<evidence type="ECO:0000256" key="9">
    <source>
        <dbReference type="ARBA" id="ARBA00023136"/>
    </source>
</evidence>
<keyword evidence="8 12" id="KW-1133">Transmembrane helix</keyword>
<feature type="transmembrane region" description="Helical" evidence="12">
    <location>
        <begin position="138"/>
        <end position="156"/>
    </location>
</feature>
<proteinExistence type="inferred from homology"/>
<dbReference type="Pfam" id="PF12911">
    <property type="entry name" value="OppC_N"/>
    <property type="match status" value="1"/>
</dbReference>
<keyword evidence="5 12" id="KW-0812">Transmembrane</keyword>
<dbReference type="InterPro" id="IPR025966">
    <property type="entry name" value="OppC_N"/>
</dbReference>
<dbReference type="InterPro" id="IPR050366">
    <property type="entry name" value="BP-dependent_transpt_permease"/>
</dbReference>
<evidence type="ECO:0000256" key="1">
    <source>
        <dbReference type="ARBA" id="ARBA00004429"/>
    </source>
</evidence>
<feature type="transmembrane region" description="Helical" evidence="12">
    <location>
        <begin position="168"/>
        <end position="186"/>
    </location>
</feature>
<evidence type="ECO:0000256" key="7">
    <source>
        <dbReference type="ARBA" id="ARBA00022927"/>
    </source>
</evidence>
<keyword evidence="7" id="KW-0653">Protein transport</keyword>
<dbReference type="EMBL" id="JAXCLX010000001">
    <property type="protein sequence ID" value="MDY0871038.1"/>
    <property type="molecule type" value="Genomic_DNA"/>
</dbReference>
<feature type="transmembrane region" description="Helical" evidence="12">
    <location>
        <begin position="31"/>
        <end position="52"/>
    </location>
</feature>
<dbReference type="PANTHER" id="PTHR43386:SF2">
    <property type="entry name" value="OLIGOPEPTIDE TRANSPORT SYSTEM PERMEASE PROTEIN OPPC"/>
    <property type="match status" value="1"/>
</dbReference>
<accession>A0ABU5DWF5</accession>